<feature type="transmembrane region" description="Helical" evidence="1">
    <location>
        <begin position="44"/>
        <end position="61"/>
    </location>
</feature>
<organism evidence="3 4">
    <name type="scientific">Candidatus Nephthysia bennettiae</name>
    <dbReference type="NCBI Taxonomy" id="3127016"/>
    <lineage>
        <taxon>Bacteria</taxon>
        <taxon>Bacillati</taxon>
        <taxon>Candidatus Dormiibacterota</taxon>
        <taxon>Candidatus Dormibacteria</taxon>
        <taxon>Candidatus Dormibacterales</taxon>
        <taxon>Candidatus Dormibacteraceae</taxon>
        <taxon>Candidatus Nephthysia</taxon>
    </lineage>
</organism>
<name>A0A934KAC8_9BACT</name>
<dbReference type="Pfam" id="PF22570">
    <property type="entry name" value="LiaF-TM"/>
    <property type="match status" value="1"/>
</dbReference>
<keyword evidence="1" id="KW-0472">Membrane</keyword>
<gene>
    <name evidence="3" type="ORF">JF922_18860</name>
</gene>
<keyword evidence="4" id="KW-1185">Reference proteome</keyword>
<feature type="transmembrane region" description="Helical" evidence="1">
    <location>
        <begin position="21"/>
        <end position="38"/>
    </location>
</feature>
<evidence type="ECO:0000313" key="3">
    <source>
        <dbReference type="EMBL" id="MBJ7600122.1"/>
    </source>
</evidence>
<dbReference type="AlphaFoldDB" id="A0A934KAC8"/>
<feature type="transmembrane region" description="Helical" evidence="1">
    <location>
        <begin position="111"/>
        <end position="127"/>
    </location>
</feature>
<evidence type="ECO:0000313" key="4">
    <source>
        <dbReference type="Proteomes" id="UP000612893"/>
    </source>
</evidence>
<keyword evidence="1" id="KW-1133">Transmembrane helix</keyword>
<dbReference type="EMBL" id="JAEKNR010000188">
    <property type="protein sequence ID" value="MBJ7600122.1"/>
    <property type="molecule type" value="Genomic_DNA"/>
</dbReference>
<sequence length="131" mass="14609">MTEFELEAARRPHRRRGLSGLGLLLVVLGLLAVAVNYSRLPPRFFGLWPLAFVAVGLFGLVRRPGWVGELDLQFGTHVSRVLDRPRRLFSLLLLAFGCLSLPFTLGVLSTRLVGPILLVALGLLLLWRRAR</sequence>
<protein>
    <recommendedName>
        <fullName evidence="2">LiaF transmembrane domain-containing protein</fullName>
    </recommendedName>
</protein>
<dbReference type="InterPro" id="IPR054331">
    <property type="entry name" value="LiaF_TM"/>
</dbReference>
<dbReference type="Proteomes" id="UP000612893">
    <property type="component" value="Unassembled WGS sequence"/>
</dbReference>
<accession>A0A934KAC8</accession>
<feature type="transmembrane region" description="Helical" evidence="1">
    <location>
        <begin position="88"/>
        <end position="105"/>
    </location>
</feature>
<proteinExistence type="predicted"/>
<keyword evidence="1" id="KW-0812">Transmembrane</keyword>
<feature type="domain" description="LiaF transmembrane" evidence="2">
    <location>
        <begin position="21"/>
        <end position="130"/>
    </location>
</feature>
<dbReference type="RefSeq" id="WP_338203827.1">
    <property type="nucleotide sequence ID" value="NZ_JAEKNR010000188.1"/>
</dbReference>
<evidence type="ECO:0000259" key="2">
    <source>
        <dbReference type="Pfam" id="PF22570"/>
    </source>
</evidence>
<reference evidence="3" key="1">
    <citation type="submission" date="2020-10" db="EMBL/GenBank/DDBJ databases">
        <title>Ca. Dormibacterota MAGs.</title>
        <authorList>
            <person name="Montgomery K."/>
        </authorList>
    </citation>
    <scope>NUCLEOTIDE SEQUENCE [LARGE SCALE GENOMIC DNA]</scope>
    <source>
        <strain evidence="3">SC8812_S17_10</strain>
    </source>
</reference>
<evidence type="ECO:0000256" key="1">
    <source>
        <dbReference type="SAM" id="Phobius"/>
    </source>
</evidence>
<comment type="caution">
    <text evidence="3">The sequence shown here is derived from an EMBL/GenBank/DDBJ whole genome shotgun (WGS) entry which is preliminary data.</text>
</comment>